<keyword evidence="2 5" id="KW-0500">Molybdenum</keyword>
<dbReference type="InterPro" id="IPR050682">
    <property type="entry name" value="ModA/WtpA"/>
</dbReference>
<evidence type="ECO:0000256" key="1">
    <source>
        <dbReference type="ARBA" id="ARBA00009175"/>
    </source>
</evidence>
<dbReference type="FunFam" id="3.40.190.10:FF:000035">
    <property type="entry name" value="Molybdate ABC transporter substrate-binding protein"/>
    <property type="match status" value="1"/>
</dbReference>
<dbReference type="Gene3D" id="3.40.190.10">
    <property type="entry name" value="Periplasmic binding protein-like II"/>
    <property type="match status" value="2"/>
</dbReference>
<dbReference type="GO" id="GO:0030973">
    <property type="term" value="F:molybdate ion binding"/>
    <property type="evidence" value="ECO:0007669"/>
    <property type="project" value="TreeGrafter"/>
</dbReference>
<keyword evidence="3 5" id="KW-0479">Metal-binding</keyword>
<evidence type="ECO:0000256" key="5">
    <source>
        <dbReference type="PIRSR" id="PIRSR004846-1"/>
    </source>
</evidence>
<evidence type="ECO:0000313" key="6">
    <source>
        <dbReference type="EMBL" id="KGF73780.1"/>
    </source>
</evidence>
<dbReference type="Proteomes" id="UP000030170">
    <property type="component" value="Unassembled WGS sequence"/>
</dbReference>
<dbReference type="CDD" id="cd13537">
    <property type="entry name" value="PBP2_YvgL_like"/>
    <property type="match status" value="1"/>
</dbReference>
<feature type="binding site" evidence="5">
    <location>
        <position position="180"/>
    </location>
    <ligand>
        <name>molybdate</name>
        <dbReference type="ChEBI" id="CHEBI:36264"/>
    </ligand>
</feature>
<name>A0A098TN77_9CYAN</name>
<feature type="binding site" evidence="5">
    <location>
        <position position="72"/>
    </location>
    <ligand>
        <name>molybdate</name>
        <dbReference type="ChEBI" id="CHEBI:36264"/>
    </ligand>
</feature>
<dbReference type="OrthoDB" id="9785015at2"/>
<evidence type="ECO:0008006" key="8">
    <source>
        <dbReference type="Google" id="ProtNLM"/>
    </source>
</evidence>
<dbReference type="AlphaFoldDB" id="A0A098TN77"/>
<dbReference type="EMBL" id="JJML01000003">
    <property type="protein sequence ID" value="KGF73780.1"/>
    <property type="molecule type" value="Genomic_DNA"/>
</dbReference>
<dbReference type="InterPro" id="IPR041879">
    <property type="entry name" value="YvgL-like_PBP2"/>
</dbReference>
<evidence type="ECO:0000256" key="3">
    <source>
        <dbReference type="ARBA" id="ARBA00022723"/>
    </source>
</evidence>
<feature type="binding site" evidence="5">
    <location>
        <position position="153"/>
    </location>
    <ligand>
        <name>molybdate</name>
        <dbReference type="ChEBI" id="CHEBI:36264"/>
    </ligand>
</feature>
<dbReference type="NCBIfam" id="TIGR01256">
    <property type="entry name" value="modA"/>
    <property type="match status" value="1"/>
</dbReference>
<dbReference type="Pfam" id="PF13531">
    <property type="entry name" value="SBP_bac_11"/>
    <property type="match status" value="1"/>
</dbReference>
<dbReference type="RefSeq" id="WP_036530739.1">
    <property type="nucleotide sequence ID" value="NZ_JJML01000003.1"/>
</dbReference>
<dbReference type="PANTHER" id="PTHR30632:SF0">
    <property type="entry name" value="SULFATE-BINDING PROTEIN"/>
    <property type="match status" value="1"/>
</dbReference>
<gene>
    <name evidence="6" type="ORF">DO97_10220</name>
</gene>
<dbReference type="STRING" id="1497020.DO97_10220"/>
<protein>
    <recommendedName>
        <fullName evidence="8">Molybdate ABC transporter substrate-binding protein</fullName>
    </recommendedName>
</protein>
<dbReference type="InterPro" id="IPR005950">
    <property type="entry name" value="ModA"/>
</dbReference>
<dbReference type="GO" id="GO:1901359">
    <property type="term" value="F:tungstate binding"/>
    <property type="evidence" value="ECO:0007669"/>
    <property type="project" value="UniProtKB-ARBA"/>
</dbReference>
<evidence type="ECO:0000256" key="2">
    <source>
        <dbReference type="ARBA" id="ARBA00022505"/>
    </source>
</evidence>
<organism evidence="6 7">
    <name type="scientific">Neosynechococcus sphagnicola sy1</name>
    <dbReference type="NCBI Taxonomy" id="1497020"/>
    <lineage>
        <taxon>Bacteria</taxon>
        <taxon>Bacillati</taxon>
        <taxon>Cyanobacteriota</taxon>
        <taxon>Cyanophyceae</taxon>
        <taxon>Neosynechococcales</taxon>
        <taxon>Neosynechococcaceae</taxon>
        <taxon>Neosynechococcus</taxon>
    </lineage>
</organism>
<dbReference type="GO" id="GO:0015689">
    <property type="term" value="P:molybdate ion transport"/>
    <property type="evidence" value="ECO:0007669"/>
    <property type="project" value="InterPro"/>
</dbReference>
<accession>A0A098TN77</accession>
<keyword evidence="4" id="KW-0732">Signal</keyword>
<dbReference type="SUPFAM" id="SSF53850">
    <property type="entry name" value="Periplasmic binding protein-like II"/>
    <property type="match status" value="1"/>
</dbReference>
<evidence type="ECO:0000313" key="7">
    <source>
        <dbReference type="Proteomes" id="UP000030170"/>
    </source>
</evidence>
<keyword evidence="7" id="KW-1185">Reference proteome</keyword>
<feature type="binding site" evidence="5">
    <location>
        <position position="198"/>
    </location>
    <ligand>
        <name>molybdate</name>
        <dbReference type="ChEBI" id="CHEBI:36264"/>
    </ligand>
</feature>
<feature type="binding site" evidence="5">
    <location>
        <position position="44"/>
    </location>
    <ligand>
        <name>molybdate</name>
        <dbReference type="ChEBI" id="CHEBI:36264"/>
    </ligand>
</feature>
<dbReference type="PANTHER" id="PTHR30632">
    <property type="entry name" value="MOLYBDATE-BINDING PERIPLASMIC PROTEIN"/>
    <property type="match status" value="1"/>
</dbReference>
<dbReference type="GO" id="GO:0046872">
    <property type="term" value="F:metal ion binding"/>
    <property type="evidence" value="ECO:0007669"/>
    <property type="project" value="UniProtKB-KW"/>
</dbReference>
<dbReference type="PIRSF" id="PIRSF004846">
    <property type="entry name" value="ModA"/>
    <property type="match status" value="1"/>
</dbReference>
<evidence type="ECO:0000256" key="4">
    <source>
        <dbReference type="ARBA" id="ARBA00022729"/>
    </source>
</evidence>
<reference evidence="6 7" key="1">
    <citation type="journal article" date="2014" name="Mol. Ecol.">
        <title>Evolution of Synechococcus.</title>
        <authorList>
            <person name="Dvorak P."/>
            <person name="Casamatta D."/>
            <person name="Hasler P."/>
            <person name="Poulickova A."/>
            <person name="Ondrej V."/>
            <person name="Sanges R."/>
        </authorList>
    </citation>
    <scope>NUCLEOTIDE SEQUENCE [LARGE SCALE GENOMIC DNA]</scope>
    <source>
        <strain evidence="6 7">CAUP A 1101</strain>
    </source>
</reference>
<comment type="similarity">
    <text evidence="1">Belongs to the bacterial solute-binding protein ModA family.</text>
</comment>
<comment type="caution">
    <text evidence="6">The sequence shown here is derived from an EMBL/GenBank/DDBJ whole genome shotgun (WGS) entry which is preliminary data.</text>
</comment>
<sequence>MRSKQFLIFLSVALISFLLVPGLRLVNPEPAQATTTLLVSAAASLKEVLEEINPLYRRNHHDVNLTFNFGASGALLQQIEQGAPADIFISAAKGQMDTLDQKGALVPGTRTNLAANKLVLIVPNGSAGVVSFDSLKLPEVKRIAIGEPRSVPAGQYAEQVLQKLNLMDAVKPKLVYANNVRQVLAAVESGNAEAGLVYLTDAKISSKVKIVVIVADSYHSPIVYPMAVLKSSKNITAAKAFVQYLTSSEAKSALRKYGFSVPK</sequence>
<proteinExistence type="inferred from homology"/>